<keyword evidence="1" id="KW-0175">Coiled coil</keyword>
<dbReference type="RefSeq" id="WP_066169920.1">
    <property type="nucleotide sequence ID" value="NZ_CP036246.2"/>
</dbReference>
<dbReference type="Proteomes" id="UP000322644">
    <property type="component" value="Chromosome"/>
</dbReference>
<reference evidence="3 5" key="2">
    <citation type="submission" date="2019-09" db="EMBL/GenBank/DDBJ databases">
        <title>Complete genome sequencing of four Arcobacter species reveals a diverse suite of mobile elements.</title>
        <authorList>
            <person name="Miller W.G."/>
            <person name="Yee E."/>
            <person name="Bono J.L."/>
        </authorList>
    </citation>
    <scope>NUCLEOTIDE SEQUENCE [LARGE SCALE GENOMIC DNA]</scope>
    <source>
        <strain evidence="3 5">CCUG 56899</strain>
    </source>
</reference>
<dbReference type="Proteomes" id="UP000093159">
    <property type="component" value="Unassembled WGS sequence"/>
</dbReference>
<keyword evidence="4" id="KW-1185">Reference proteome</keyword>
<feature type="coiled-coil region" evidence="1">
    <location>
        <begin position="64"/>
        <end position="121"/>
    </location>
</feature>
<evidence type="ECO:0000256" key="1">
    <source>
        <dbReference type="SAM" id="Coils"/>
    </source>
</evidence>
<protein>
    <submittedName>
        <fullName evidence="3">Uncharacterized protein</fullName>
    </submittedName>
</protein>
<evidence type="ECO:0000313" key="3">
    <source>
        <dbReference type="EMBL" id="QEP39990.1"/>
    </source>
</evidence>
<dbReference type="KEGG" id="apoc:APORC_0360"/>
<reference evidence="3 5" key="3">
    <citation type="submission" date="2019-09" db="EMBL/GenBank/DDBJ databases">
        <title>Taxonomic note: a critical rebuttal of the proposed division of the genus Arcobacter into six genera, emended descriptions of Arcobacter anaerophilus and the genus Arcobacter, and an assessment of genus-level boundaries for Epsilonproteobacteria using in silico genomic comparator tools.</title>
        <authorList>
            <person name="On S.L.W."/>
            <person name="Miller W.G."/>
            <person name="Biggs P."/>
            <person name="Cornelius A."/>
            <person name="Vandamme P."/>
        </authorList>
    </citation>
    <scope>NUCLEOTIDE SEQUENCE [LARGE SCALE GENOMIC DNA]</scope>
    <source>
        <strain evidence="3 5">CCUG 56899</strain>
    </source>
</reference>
<dbReference type="OrthoDB" id="5349306at2"/>
<name>A0A1C0B105_9BACT</name>
<dbReference type="EMBL" id="LDIR01000001">
    <property type="protein sequence ID" value="OCL93569.1"/>
    <property type="molecule type" value="Genomic_DNA"/>
</dbReference>
<evidence type="ECO:0000313" key="4">
    <source>
        <dbReference type="Proteomes" id="UP000093159"/>
    </source>
</evidence>
<dbReference type="AlphaFoldDB" id="A0A1C0B105"/>
<proteinExistence type="predicted"/>
<sequence length="123" mass="15823">MDFEELKKRRERNLNKHKLKKRAYYLKSKLSKEIDYDDELKEEIFLEKIKSIVKSQKEYIDNRQDIIKNKIKEYQEKKKDYYEKNKEKRLDYDKEYRERKKEELKEYRRKYYEKMKESKEKEE</sequence>
<gene>
    <name evidence="2" type="ORF">AAX28_01112</name>
    <name evidence="3" type="ORF">APORC_0360</name>
</gene>
<evidence type="ECO:0000313" key="2">
    <source>
        <dbReference type="EMBL" id="OCL93569.1"/>
    </source>
</evidence>
<organism evidence="3 5">
    <name type="scientific">Arcobacter porcinus</name>
    <dbReference type="NCBI Taxonomy" id="1935204"/>
    <lineage>
        <taxon>Bacteria</taxon>
        <taxon>Pseudomonadati</taxon>
        <taxon>Campylobacterota</taxon>
        <taxon>Epsilonproteobacteria</taxon>
        <taxon>Campylobacterales</taxon>
        <taxon>Arcobacteraceae</taxon>
        <taxon>Arcobacter</taxon>
    </lineage>
</organism>
<dbReference type="EMBL" id="CP036246">
    <property type="protein sequence ID" value="QEP39990.1"/>
    <property type="molecule type" value="Genomic_DNA"/>
</dbReference>
<reference evidence="2 4" key="1">
    <citation type="submission" date="2015-05" db="EMBL/GenBank/DDBJ databases">
        <authorList>
            <person name="Rovetto F."/>
            <person name="Cocolin L."/>
            <person name="Illeghems K."/>
            <person name="Van Nieuwerburgh F."/>
            <person name="Houf K."/>
        </authorList>
    </citation>
    <scope>NUCLEOTIDE SEQUENCE [LARGE SCALE GENOMIC DNA]</scope>
    <source>
        <strain evidence="2 4">117434</strain>
    </source>
</reference>
<evidence type="ECO:0000313" key="5">
    <source>
        <dbReference type="Proteomes" id="UP000322644"/>
    </source>
</evidence>
<accession>A0A1C0B105</accession>